<dbReference type="SMART" id="SM00487">
    <property type="entry name" value="DEXDc"/>
    <property type="match status" value="1"/>
</dbReference>
<keyword evidence="1" id="KW-0547">Nucleotide-binding</keyword>
<dbReference type="SMART" id="SM00490">
    <property type="entry name" value="HELICc"/>
    <property type="match status" value="1"/>
</dbReference>
<keyword evidence="3 7" id="KW-0347">Helicase</keyword>
<dbReference type="OrthoDB" id="9815222at2"/>
<keyword evidence="2" id="KW-0378">Hydrolase</keyword>
<dbReference type="Pfam" id="PF00270">
    <property type="entry name" value="DEAD"/>
    <property type="match status" value="1"/>
</dbReference>
<dbReference type="PANTHER" id="PTHR47961:SF6">
    <property type="entry name" value="DNA-DIRECTED DNA POLYMERASE"/>
    <property type="match status" value="1"/>
</dbReference>
<evidence type="ECO:0000259" key="6">
    <source>
        <dbReference type="PROSITE" id="PS51194"/>
    </source>
</evidence>
<dbReference type="GO" id="GO:0003676">
    <property type="term" value="F:nucleic acid binding"/>
    <property type="evidence" value="ECO:0007669"/>
    <property type="project" value="InterPro"/>
</dbReference>
<dbReference type="PANTHER" id="PTHR47961">
    <property type="entry name" value="DNA POLYMERASE THETA, PUTATIVE (AFU_ORTHOLOGUE AFUA_1G05260)-RELATED"/>
    <property type="match status" value="1"/>
</dbReference>
<evidence type="ECO:0000259" key="5">
    <source>
        <dbReference type="PROSITE" id="PS51192"/>
    </source>
</evidence>
<dbReference type="InterPro" id="IPR001650">
    <property type="entry name" value="Helicase_C-like"/>
</dbReference>
<dbReference type="Gene3D" id="3.40.50.300">
    <property type="entry name" value="P-loop containing nucleotide triphosphate hydrolases"/>
    <property type="match status" value="2"/>
</dbReference>
<dbReference type="InterPro" id="IPR014001">
    <property type="entry name" value="Helicase_ATP-bd"/>
</dbReference>
<dbReference type="EMBL" id="SNAA01000008">
    <property type="protein sequence ID" value="TDL79625.1"/>
    <property type="molecule type" value="Genomic_DNA"/>
</dbReference>
<dbReference type="GO" id="GO:0005524">
    <property type="term" value="F:ATP binding"/>
    <property type="evidence" value="ECO:0007669"/>
    <property type="project" value="UniProtKB-KW"/>
</dbReference>
<dbReference type="PROSITE" id="PS51194">
    <property type="entry name" value="HELICASE_CTER"/>
    <property type="match status" value="1"/>
</dbReference>
<evidence type="ECO:0000256" key="2">
    <source>
        <dbReference type="ARBA" id="ARBA00022801"/>
    </source>
</evidence>
<dbReference type="RefSeq" id="WP_133396637.1">
    <property type="nucleotide sequence ID" value="NZ_SNAA01000008.1"/>
</dbReference>
<dbReference type="InterPro" id="IPR027417">
    <property type="entry name" value="P-loop_NTPase"/>
</dbReference>
<dbReference type="PROSITE" id="PS51192">
    <property type="entry name" value="HELICASE_ATP_BIND_1"/>
    <property type="match status" value="1"/>
</dbReference>
<dbReference type="SUPFAM" id="SSF52540">
    <property type="entry name" value="P-loop containing nucleoside triphosphate hydrolases"/>
    <property type="match status" value="1"/>
</dbReference>
<dbReference type="Proteomes" id="UP000295701">
    <property type="component" value="Unassembled WGS sequence"/>
</dbReference>
<keyword evidence="4" id="KW-0067">ATP-binding</keyword>
<evidence type="ECO:0000313" key="7">
    <source>
        <dbReference type="EMBL" id="TDL79625.1"/>
    </source>
</evidence>
<gene>
    <name evidence="7" type="ORF">E2L08_08440</name>
</gene>
<dbReference type="GO" id="GO:0004386">
    <property type="term" value="F:helicase activity"/>
    <property type="evidence" value="ECO:0007669"/>
    <property type="project" value="UniProtKB-KW"/>
</dbReference>
<accession>A0A4R6A9Q0</accession>
<sequence>MYDESTAALIRSAPDLPGLDRDRLPDHLSRAFAEIVSARIALRGAETPAGDIRETIAFARKLAATNEVLVTTSPERENRRAASFVAASAHQLVHQAEALLVSANRTTAFTADAITADVSAMLLFLIAGSSADATEVARALRSPEDDRLQHELVLNLGWLARGMMGTILNQERIPLAEIISGEGVDGTRAARALYHRLLEGVRALAAVLGGIPDADRDRPNALFRGVAKSAKPDDAIAVEGLPPMPVASFPGPFHLARLLEAASSALLEAAVININPPDGVPAGRWYHSMARIAKKRPYLWPNHLAAIAAGYLEPGTSCAVGFPTGAGKSTTAQLKMHATLLRDRKVVFLAPTHALVDQTARDLRAAFPNTSVKGQRAEEFEEGALPEELPDILVMTPEACLYASHIEPESFADVGLLIFDECHLIHPKTDGDRRAIDAMLCLIRFSRVAPEADLVLLSAMMKNTGEIAGWLGELTGGEPNGRRSIPLEDVWKPTRQLRGCVVYDAGEIERLNQKIGKAWQKKTTKFPPARLKRELYASPLGLFSLKQTWASTKREDYTLLSLLDHEVLLTANDYWRLTPNSGELASHIAASASKAGLRTLVFSQSIPNAWSIAKKASAIIHAPPTDLTEVEKNLYETAADEMGDASDVYLNVENGELQSAATAHHGLLLPYERDLAERLYAREGALRVLAATPTLAQGMNLPADLVIIAEDSRFDRETQRRDLLDAAALLNAAGRAGRAGQSASGIVLVVPGKVVPLSDVDGTIGSQWTELRQIFSQSDQCLVLEDPFEAVMDRVHDRAQEAGDLERYVVSRLMEAPSGGEEHGSPRIDLSRSLTAFRKRKAGDEHWVASRTEAALSVMSGADENEIVLDQRYRDLASMVGLPEDLLKALSDALAEAPDDMGSTVAGICGWMFSWMEANPAHLFRMIKPSTFEDLFGKAYRDLASDDAKAQHAVAKLEATLRLWMGGTPLKEMQPTISPKGASSQFSPDARKFVIRMIPELAHVMGLPSRIMQIFTRGGSEPNTVEGAASLLLAHVCVRRGLRDAEMAAFSMLGGALPRRATHRAFEEVRPHVAEAESVETLENLKERVRAGKNLKEAVEAFSSIDTGSFDGT</sequence>
<dbReference type="AlphaFoldDB" id="A0A4R6A9Q0"/>
<reference evidence="7 8" key="1">
    <citation type="submission" date="2019-03" db="EMBL/GenBank/DDBJ databases">
        <title>Primorskyibacter sp. SS33 isolated from sediments.</title>
        <authorList>
            <person name="Xunke S."/>
        </authorList>
    </citation>
    <scope>NUCLEOTIDE SEQUENCE [LARGE SCALE GENOMIC DNA]</scope>
    <source>
        <strain evidence="7 8">SS33</strain>
    </source>
</reference>
<protein>
    <submittedName>
        <fullName evidence="7">DEAD/DEAH box helicase</fullName>
    </submittedName>
</protein>
<dbReference type="InterPro" id="IPR050474">
    <property type="entry name" value="Hel308_SKI2-like"/>
</dbReference>
<comment type="caution">
    <text evidence="7">The sequence shown here is derived from an EMBL/GenBank/DDBJ whole genome shotgun (WGS) entry which is preliminary data.</text>
</comment>
<evidence type="ECO:0000256" key="1">
    <source>
        <dbReference type="ARBA" id="ARBA00022741"/>
    </source>
</evidence>
<dbReference type="GO" id="GO:0016787">
    <property type="term" value="F:hydrolase activity"/>
    <property type="evidence" value="ECO:0007669"/>
    <property type="project" value="UniProtKB-KW"/>
</dbReference>
<evidence type="ECO:0000256" key="4">
    <source>
        <dbReference type="ARBA" id="ARBA00022840"/>
    </source>
</evidence>
<organism evidence="7 8">
    <name type="scientific">Palleronia sediminis</name>
    <dbReference type="NCBI Taxonomy" id="2547833"/>
    <lineage>
        <taxon>Bacteria</taxon>
        <taxon>Pseudomonadati</taxon>
        <taxon>Pseudomonadota</taxon>
        <taxon>Alphaproteobacteria</taxon>
        <taxon>Rhodobacterales</taxon>
        <taxon>Roseobacteraceae</taxon>
        <taxon>Palleronia</taxon>
    </lineage>
</organism>
<evidence type="ECO:0000256" key="3">
    <source>
        <dbReference type="ARBA" id="ARBA00022806"/>
    </source>
</evidence>
<name>A0A4R6A9Q0_9RHOB</name>
<dbReference type="InterPro" id="IPR011545">
    <property type="entry name" value="DEAD/DEAH_box_helicase_dom"/>
</dbReference>
<feature type="domain" description="Helicase C-terminal" evidence="6">
    <location>
        <begin position="622"/>
        <end position="790"/>
    </location>
</feature>
<evidence type="ECO:0000313" key="8">
    <source>
        <dbReference type="Proteomes" id="UP000295701"/>
    </source>
</evidence>
<feature type="domain" description="Helicase ATP-binding" evidence="5">
    <location>
        <begin position="309"/>
        <end position="479"/>
    </location>
</feature>
<keyword evidence="8" id="KW-1185">Reference proteome</keyword>
<proteinExistence type="predicted"/>